<protein>
    <submittedName>
        <fullName evidence="1">Uncharacterized protein</fullName>
    </submittedName>
</protein>
<evidence type="ECO:0000313" key="2">
    <source>
        <dbReference type="Proteomes" id="UP000829992"/>
    </source>
</evidence>
<name>A0ABY4Q5B2_9ACTN</name>
<gene>
    <name evidence="1" type="ORF">M4V62_42775</name>
</gene>
<evidence type="ECO:0000313" key="1">
    <source>
        <dbReference type="EMBL" id="UQT61262.1"/>
    </source>
</evidence>
<dbReference type="Proteomes" id="UP000829992">
    <property type="component" value="Chromosome"/>
</dbReference>
<dbReference type="EMBL" id="CP097289">
    <property type="protein sequence ID" value="UQT61262.1"/>
    <property type="molecule type" value="Genomic_DNA"/>
</dbReference>
<accession>A0ABY4Q5B2</accession>
<proteinExistence type="predicted"/>
<keyword evidence="2" id="KW-1185">Reference proteome</keyword>
<organism evidence="1 2">
    <name type="scientific">Streptomyces durmitorensis</name>
    <dbReference type="NCBI Taxonomy" id="319947"/>
    <lineage>
        <taxon>Bacteria</taxon>
        <taxon>Bacillati</taxon>
        <taxon>Actinomycetota</taxon>
        <taxon>Actinomycetes</taxon>
        <taxon>Kitasatosporales</taxon>
        <taxon>Streptomycetaceae</taxon>
        <taxon>Streptomyces</taxon>
    </lineage>
</organism>
<sequence length="127" mass="13889">MGLMLFPGDDDVTSPDVSWSYTGFSLFRQWLAQVAGFALAEMNGFGGDRSWSSVSTTLAPLLDHPDDDGPDLTPAQCAAVLPRLEAILDQRTLNGSDPVLQRRIDDLSQLVTVMRFCLAKEVKLIFG</sequence>
<reference evidence="1 2" key="1">
    <citation type="submission" date="2022-05" db="EMBL/GenBank/DDBJ databases">
        <authorList>
            <person name="Zhou X."/>
            <person name="Li K."/>
            <person name="Man Y."/>
        </authorList>
    </citation>
    <scope>NUCLEOTIDE SEQUENCE [LARGE SCALE GENOMIC DNA]</scope>
    <source>
        <strain evidence="1 2">MS405</strain>
    </source>
</reference>
<dbReference type="RefSeq" id="WP_249592594.1">
    <property type="nucleotide sequence ID" value="NZ_BAAAQL010000038.1"/>
</dbReference>